<feature type="coiled-coil region" evidence="1">
    <location>
        <begin position="75"/>
        <end position="102"/>
    </location>
</feature>
<proteinExistence type="predicted"/>
<organism evidence="2">
    <name type="scientific">uncultured Caudovirales phage</name>
    <dbReference type="NCBI Taxonomy" id="2100421"/>
    <lineage>
        <taxon>Viruses</taxon>
        <taxon>Duplodnaviria</taxon>
        <taxon>Heunggongvirae</taxon>
        <taxon>Uroviricota</taxon>
        <taxon>Caudoviricetes</taxon>
        <taxon>Peduoviridae</taxon>
        <taxon>Maltschvirus</taxon>
        <taxon>Maltschvirus maltsch</taxon>
    </lineage>
</organism>
<sequence length="497" mass="56207">MNGILTFKQWTGSIGLNENVKAAKQELIKRYVEQNKIEEITPEVEQKAVDNRAYNKIREIVKGNDGYVYAFLLFYLDHKASIDNLEELYNKIKSNAGALNTLPMTIEEYSKQELVNGVNPFEALMDQFYNIEERRKYRWIIDKVNGDLRRSIKTMSPEDIEKLYKAAKLIDKADEEAGDFTDPDTGRTTNNRISLLVKSNAFSDGKEYLDWVEKMADGVSNSDVLSKVNALRALQPEAGILYNKGGYLAMSIRTEHAQKELCSVANWCINRGSWGSYGGLANTLQYNIFNFNLPVTNLLHITGTTISESGKIRNSHNKNDDPIIKSSDPYEHFTKLGYPEDLAKALVTSIPVENQIKEILTGLKIDLLDQGEVLISLVKTTYMIDLDAEKAIRNVIIGIIRDQLSKKLSRSTILELFLKYGVLSTFSARILNILIPDLADSEKTSLLNFNDQIFNEMRTLLRQHGTKKFPSIPGKLKNAEQIKDIIISGESITDTQD</sequence>
<keyword evidence="1" id="KW-0175">Coiled coil</keyword>
<dbReference type="EMBL" id="LR796916">
    <property type="protein sequence ID" value="CAB4175374.1"/>
    <property type="molecule type" value="Genomic_DNA"/>
</dbReference>
<name>A0A6J5Q726_9CAUD</name>
<accession>A0A6J5Q726</accession>
<evidence type="ECO:0000256" key="1">
    <source>
        <dbReference type="SAM" id="Coils"/>
    </source>
</evidence>
<gene>
    <name evidence="3" type="ORF">UFOVP1247_125</name>
    <name evidence="2" type="ORF">UFOVP970_165</name>
</gene>
<evidence type="ECO:0000313" key="3">
    <source>
        <dbReference type="EMBL" id="CAB4193691.1"/>
    </source>
</evidence>
<protein>
    <submittedName>
        <fullName evidence="2">Uncharacterized protein</fullName>
    </submittedName>
</protein>
<evidence type="ECO:0000313" key="2">
    <source>
        <dbReference type="EMBL" id="CAB4175374.1"/>
    </source>
</evidence>
<reference evidence="2" key="1">
    <citation type="submission" date="2020-05" db="EMBL/GenBank/DDBJ databases">
        <authorList>
            <person name="Chiriac C."/>
            <person name="Salcher M."/>
            <person name="Ghai R."/>
            <person name="Kavagutti S V."/>
        </authorList>
    </citation>
    <scope>NUCLEOTIDE SEQUENCE</scope>
</reference>
<dbReference type="EMBL" id="LR797195">
    <property type="protein sequence ID" value="CAB4193691.1"/>
    <property type="molecule type" value="Genomic_DNA"/>
</dbReference>